<proteinExistence type="predicted"/>
<evidence type="ECO:0000313" key="2">
    <source>
        <dbReference type="Proteomes" id="UP000691718"/>
    </source>
</evidence>
<dbReference type="PANTHER" id="PTHR47510">
    <property type="entry name" value="REVERSE TRANSCRIPTASE DOMAIN-CONTAINING PROTEIN"/>
    <property type="match status" value="1"/>
</dbReference>
<reference evidence="1" key="1">
    <citation type="submission" date="2021-04" db="EMBL/GenBank/DDBJ databases">
        <authorList>
            <person name="Tunstrom K."/>
        </authorList>
    </citation>
    <scope>NUCLEOTIDE SEQUENCE</scope>
</reference>
<dbReference type="OrthoDB" id="426210at2759"/>
<gene>
    <name evidence="1" type="ORF">PAPOLLO_LOCUS23667</name>
</gene>
<sequence length="161" mass="18103">MILNNTESSEVENISNMFATHFSSVFEKDINNSNSYVCNLPAGIEISDTINLIQFTQEEVEKKLKNLDIYKSVGPDDIHPLLLKNCADILAVPIATIFNHSLHSGKFPDKWKEARVIPLHKAGKKDLITNYRPISILSVLSNLLEQASTEIYYCGSTWVYG</sequence>
<organism evidence="1 2">
    <name type="scientific">Parnassius apollo</name>
    <name type="common">Apollo butterfly</name>
    <name type="synonym">Papilio apollo</name>
    <dbReference type="NCBI Taxonomy" id="110799"/>
    <lineage>
        <taxon>Eukaryota</taxon>
        <taxon>Metazoa</taxon>
        <taxon>Ecdysozoa</taxon>
        <taxon>Arthropoda</taxon>
        <taxon>Hexapoda</taxon>
        <taxon>Insecta</taxon>
        <taxon>Pterygota</taxon>
        <taxon>Neoptera</taxon>
        <taxon>Endopterygota</taxon>
        <taxon>Lepidoptera</taxon>
        <taxon>Glossata</taxon>
        <taxon>Ditrysia</taxon>
        <taxon>Papilionoidea</taxon>
        <taxon>Papilionidae</taxon>
        <taxon>Parnassiinae</taxon>
        <taxon>Parnassini</taxon>
        <taxon>Parnassius</taxon>
        <taxon>Parnassius</taxon>
    </lineage>
</organism>
<evidence type="ECO:0000313" key="1">
    <source>
        <dbReference type="EMBL" id="CAG5046753.1"/>
    </source>
</evidence>
<name>A0A8S3Y1W1_PARAO</name>
<keyword evidence="2" id="KW-1185">Reference proteome</keyword>
<protein>
    <submittedName>
        <fullName evidence="1">(apollo) hypothetical protein</fullName>
    </submittedName>
</protein>
<dbReference type="EMBL" id="CAJQZP010001447">
    <property type="protein sequence ID" value="CAG5046753.1"/>
    <property type="molecule type" value="Genomic_DNA"/>
</dbReference>
<accession>A0A8S3Y1W1</accession>
<comment type="caution">
    <text evidence="1">The sequence shown here is derived from an EMBL/GenBank/DDBJ whole genome shotgun (WGS) entry which is preliminary data.</text>
</comment>
<dbReference type="AlphaFoldDB" id="A0A8S3Y1W1"/>
<dbReference type="PANTHER" id="PTHR47510:SF3">
    <property type="entry name" value="ENDO_EXONUCLEASE_PHOSPHATASE DOMAIN-CONTAINING PROTEIN"/>
    <property type="match status" value="1"/>
</dbReference>
<dbReference type="Proteomes" id="UP000691718">
    <property type="component" value="Unassembled WGS sequence"/>
</dbReference>